<organism evidence="2 3">
    <name type="scientific">Synaphobranchus kaupii</name>
    <name type="common">Kaup's arrowtooth eel</name>
    <dbReference type="NCBI Taxonomy" id="118154"/>
    <lineage>
        <taxon>Eukaryota</taxon>
        <taxon>Metazoa</taxon>
        <taxon>Chordata</taxon>
        <taxon>Craniata</taxon>
        <taxon>Vertebrata</taxon>
        <taxon>Euteleostomi</taxon>
        <taxon>Actinopterygii</taxon>
        <taxon>Neopterygii</taxon>
        <taxon>Teleostei</taxon>
        <taxon>Anguilliformes</taxon>
        <taxon>Synaphobranchidae</taxon>
        <taxon>Synaphobranchus</taxon>
    </lineage>
</organism>
<evidence type="ECO:0000313" key="3">
    <source>
        <dbReference type="Proteomes" id="UP001152622"/>
    </source>
</evidence>
<accession>A0A9Q1EU49</accession>
<evidence type="ECO:0000313" key="2">
    <source>
        <dbReference type="EMBL" id="KAJ8345099.1"/>
    </source>
</evidence>
<name>A0A9Q1EU49_SYNKA</name>
<dbReference type="Proteomes" id="UP001152622">
    <property type="component" value="Chromosome 12"/>
</dbReference>
<feature type="compositionally biased region" description="Low complexity" evidence="1">
    <location>
        <begin position="51"/>
        <end position="62"/>
    </location>
</feature>
<protein>
    <submittedName>
        <fullName evidence="2">Uncharacterized protein</fullName>
    </submittedName>
</protein>
<dbReference type="EMBL" id="JAINUF010000012">
    <property type="protein sequence ID" value="KAJ8345099.1"/>
    <property type="molecule type" value="Genomic_DNA"/>
</dbReference>
<reference evidence="2" key="1">
    <citation type="journal article" date="2023" name="Science">
        <title>Genome structures resolve the early diversification of teleost fishes.</title>
        <authorList>
            <person name="Parey E."/>
            <person name="Louis A."/>
            <person name="Montfort J."/>
            <person name="Bouchez O."/>
            <person name="Roques C."/>
            <person name="Iampietro C."/>
            <person name="Lluch J."/>
            <person name="Castinel A."/>
            <person name="Donnadieu C."/>
            <person name="Desvignes T."/>
            <person name="Floi Bucao C."/>
            <person name="Jouanno E."/>
            <person name="Wen M."/>
            <person name="Mejri S."/>
            <person name="Dirks R."/>
            <person name="Jansen H."/>
            <person name="Henkel C."/>
            <person name="Chen W.J."/>
            <person name="Zahm M."/>
            <person name="Cabau C."/>
            <person name="Klopp C."/>
            <person name="Thompson A.W."/>
            <person name="Robinson-Rechavi M."/>
            <person name="Braasch I."/>
            <person name="Lecointre G."/>
            <person name="Bobe J."/>
            <person name="Postlethwait J.H."/>
            <person name="Berthelot C."/>
            <person name="Roest Crollius H."/>
            <person name="Guiguen Y."/>
        </authorList>
    </citation>
    <scope>NUCLEOTIDE SEQUENCE</scope>
    <source>
        <strain evidence="2">WJC10195</strain>
    </source>
</reference>
<comment type="caution">
    <text evidence="2">The sequence shown here is derived from an EMBL/GenBank/DDBJ whole genome shotgun (WGS) entry which is preliminary data.</text>
</comment>
<keyword evidence="3" id="KW-1185">Reference proteome</keyword>
<dbReference type="AlphaFoldDB" id="A0A9Q1EU49"/>
<sequence length="180" mass="19448">MQAVRGEISRVHFTGAKGHGCSQSLNCRSTSDFISQHQRKPDKRPPPVRPGPARRTAAAPRLRQGRNVFIVPRSVIHGPLTQRAEPRTRGVGIPSKNGGGGGLASALRGAEPRHSAQPPPLLLLLLQPPFSQFLKTALAAQRDPLRARRRGSPPLFPSVLITAFTGQNSTSHLLLVHSQQ</sequence>
<proteinExistence type="predicted"/>
<evidence type="ECO:0000256" key="1">
    <source>
        <dbReference type="SAM" id="MobiDB-lite"/>
    </source>
</evidence>
<gene>
    <name evidence="2" type="ORF">SKAU_G00292920</name>
</gene>
<feature type="region of interest" description="Disordered" evidence="1">
    <location>
        <begin position="80"/>
        <end position="114"/>
    </location>
</feature>
<feature type="region of interest" description="Disordered" evidence="1">
    <location>
        <begin position="33"/>
        <end position="64"/>
    </location>
</feature>